<evidence type="ECO:0000256" key="2">
    <source>
        <dbReference type="SAM" id="Phobius"/>
    </source>
</evidence>
<dbReference type="InterPro" id="IPR021055">
    <property type="entry name" value="T4BSS_IcmL/DotI"/>
</dbReference>
<dbReference type="EMBL" id="DXHV01000055">
    <property type="protein sequence ID" value="HIW00603.1"/>
    <property type="molecule type" value="Genomic_DNA"/>
</dbReference>
<evidence type="ECO:0000256" key="1">
    <source>
        <dbReference type="SAM" id="MobiDB-lite"/>
    </source>
</evidence>
<feature type="compositionally biased region" description="Polar residues" evidence="1">
    <location>
        <begin position="11"/>
        <end position="20"/>
    </location>
</feature>
<proteinExistence type="predicted"/>
<gene>
    <name evidence="3" type="ORF">H9894_05365</name>
</gene>
<keyword evidence="2" id="KW-0472">Membrane</keyword>
<dbReference type="CDD" id="cd16385">
    <property type="entry name" value="IcmL"/>
    <property type="match status" value="1"/>
</dbReference>
<feature type="transmembrane region" description="Helical" evidence="2">
    <location>
        <begin position="83"/>
        <end position="102"/>
    </location>
</feature>
<dbReference type="AlphaFoldDB" id="A0A9D1TPE6"/>
<reference evidence="3" key="2">
    <citation type="submission" date="2021-04" db="EMBL/GenBank/DDBJ databases">
        <authorList>
            <person name="Gilroy R."/>
        </authorList>
    </citation>
    <scope>NUCLEOTIDE SEQUENCE</scope>
    <source>
        <strain evidence="3">ChiHecec2B26-446</strain>
    </source>
</reference>
<evidence type="ECO:0000313" key="3">
    <source>
        <dbReference type="EMBL" id="HIW00603.1"/>
    </source>
</evidence>
<evidence type="ECO:0000313" key="4">
    <source>
        <dbReference type="Proteomes" id="UP000886752"/>
    </source>
</evidence>
<comment type="caution">
    <text evidence="3">The sequence shown here is derived from an EMBL/GenBank/DDBJ whole genome shotgun (WGS) entry which is preliminary data.</text>
</comment>
<keyword evidence="2" id="KW-1133">Transmembrane helix</keyword>
<accession>A0A9D1TPE6</accession>
<sequence>MPLRVFGLGRQATQASQNSKPGHKGTGLKQGCFFPETGRAGAEGDRTGNLADSGADLPLAGALGCAESLVSLRRALRSAQKTGLVLALANVLCFAALCVTLLTRPEPVYFGMSQEMKLLPMTPLSAPIMNEASLKNWVAQAVTLSFNLDYVHWKRQLNEVRRFFTRQAFVRFATSLDKEGHLDLIRQQRALMHAVVQGTPVMTRSGVVQGTLLWEFEIPLLVTYETSAGRISNNAVTVVCQVQRVPATDYPQGVALTSLVTTRRVVVP</sequence>
<reference evidence="3" key="1">
    <citation type="journal article" date="2021" name="PeerJ">
        <title>Extensive microbial diversity within the chicken gut microbiome revealed by metagenomics and culture.</title>
        <authorList>
            <person name="Gilroy R."/>
            <person name="Ravi A."/>
            <person name="Getino M."/>
            <person name="Pursley I."/>
            <person name="Horton D.L."/>
            <person name="Alikhan N.F."/>
            <person name="Baker D."/>
            <person name="Gharbi K."/>
            <person name="Hall N."/>
            <person name="Watson M."/>
            <person name="Adriaenssens E.M."/>
            <person name="Foster-Nyarko E."/>
            <person name="Jarju S."/>
            <person name="Secka A."/>
            <person name="Antonio M."/>
            <person name="Oren A."/>
            <person name="Chaudhuri R.R."/>
            <person name="La Ragione R."/>
            <person name="Hildebrand F."/>
            <person name="Pallen M.J."/>
        </authorList>
    </citation>
    <scope>NUCLEOTIDE SEQUENCE</scope>
    <source>
        <strain evidence="3">ChiHecec2B26-446</strain>
    </source>
</reference>
<protein>
    <submittedName>
        <fullName evidence="3">DotI/IcmL family type IV secretion protein</fullName>
    </submittedName>
</protein>
<dbReference type="Pfam" id="PF11393">
    <property type="entry name" value="T4BSS_DotI_IcmL"/>
    <property type="match status" value="1"/>
</dbReference>
<organism evidence="3 4">
    <name type="scientific">Candidatus Desulfovibrio intestinipullorum</name>
    <dbReference type="NCBI Taxonomy" id="2838536"/>
    <lineage>
        <taxon>Bacteria</taxon>
        <taxon>Pseudomonadati</taxon>
        <taxon>Thermodesulfobacteriota</taxon>
        <taxon>Desulfovibrionia</taxon>
        <taxon>Desulfovibrionales</taxon>
        <taxon>Desulfovibrionaceae</taxon>
        <taxon>Desulfovibrio</taxon>
    </lineage>
</organism>
<dbReference type="Proteomes" id="UP000886752">
    <property type="component" value="Unassembled WGS sequence"/>
</dbReference>
<feature type="region of interest" description="Disordered" evidence="1">
    <location>
        <begin position="8"/>
        <end position="27"/>
    </location>
</feature>
<keyword evidence="2" id="KW-0812">Transmembrane</keyword>
<name>A0A9D1TPE6_9BACT</name>